<dbReference type="InterPro" id="IPR050239">
    <property type="entry name" value="Sigma-70_RNA_pol_init_factors"/>
</dbReference>
<evidence type="ECO:0000256" key="6">
    <source>
        <dbReference type="SAM" id="MobiDB-lite"/>
    </source>
</evidence>
<keyword evidence="4 5" id="KW-0804">Transcription</keyword>
<dbReference type="PROSITE" id="PS00716">
    <property type="entry name" value="SIGMA70_2"/>
    <property type="match status" value="1"/>
</dbReference>
<dbReference type="InterPro" id="IPR036388">
    <property type="entry name" value="WH-like_DNA-bd_sf"/>
</dbReference>
<dbReference type="InterPro" id="IPR013324">
    <property type="entry name" value="RNA_pol_sigma_r3/r4-like"/>
</dbReference>
<dbReference type="AlphaFoldDB" id="A0A9D2IJT9"/>
<reference evidence="9" key="2">
    <citation type="submission" date="2021-04" db="EMBL/GenBank/DDBJ databases">
        <authorList>
            <person name="Gilroy R."/>
        </authorList>
    </citation>
    <scope>NUCLEOTIDE SEQUENCE</scope>
    <source>
        <strain evidence="9">ChiGjej1B1-13045</strain>
    </source>
</reference>
<organism evidence="9 10">
    <name type="scientific">Candidatus Mediterraneibacter stercorigallinarum</name>
    <dbReference type="NCBI Taxonomy" id="2838686"/>
    <lineage>
        <taxon>Bacteria</taxon>
        <taxon>Bacillati</taxon>
        <taxon>Bacillota</taxon>
        <taxon>Clostridia</taxon>
        <taxon>Lachnospirales</taxon>
        <taxon>Lachnospiraceae</taxon>
        <taxon>Mediterraneibacter</taxon>
    </lineage>
</organism>
<dbReference type="InterPro" id="IPR014284">
    <property type="entry name" value="RNA_pol_sigma-70_dom"/>
</dbReference>
<dbReference type="GO" id="GO:0003677">
    <property type="term" value="F:DNA binding"/>
    <property type="evidence" value="ECO:0007669"/>
    <property type="project" value="UniProtKB-KW"/>
</dbReference>
<name>A0A9D2IJT9_9FIRM</name>
<dbReference type="NCBIfam" id="TIGR02937">
    <property type="entry name" value="sigma70-ECF"/>
    <property type="match status" value="1"/>
</dbReference>
<feature type="domain" description="RNA polymerase sigma-70" evidence="8">
    <location>
        <begin position="247"/>
        <end position="273"/>
    </location>
</feature>
<dbReference type="GO" id="GO:0006352">
    <property type="term" value="P:DNA-templated transcription initiation"/>
    <property type="evidence" value="ECO:0007669"/>
    <property type="project" value="InterPro"/>
</dbReference>
<feature type="region of interest" description="Disordered" evidence="6">
    <location>
        <begin position="182"/>
        <end position="206"/>
    </location>
</feature>
<dbReference type="InterPro" id="IPR000943">
    <property type="entry name" value="RNA_pol_sigma70"/>
</dbReference>
<accession>A0A9D2IJT9</accession>
<comment type="caution">
    <text evidence="9">The sequence shown here is derived from an EMBL/GenBank/DDBJ whole genome shotgun (WGS) entry which is preliminary data.</text>
</comment>
<dbReference type="PRINTS" id="PR00046">
    <property type="entry name" value="SIGMA70FCT"/>
</dbReference>
<dbReference type="SUPFAM" id="SSF88946">
    <property type="entry name" value="Sigma2 domain of RNA polymerase sigma factors"/>
    <property type="match status" value="1"/>
</dbReference>
<evidence type="ECO:0000256" key="1">
    <source>
        <dbReference type="ARBA" id="ARBA00023015"/>
    </source>
</evidence>
<evidence type="ECO:0000256" key="3">
    <source>
        <dbReference type="ARBA" id="ARBA00023125"/>
    </source>
</evidence>
<proteinExistence type="inferred from homology"/>
<dbReference type="Pfam" id="PF04539">
    <property type="entry name" value="Sigma70_r3"/>
    <property type="match status" value="1"/>
</dbReference>
<dbReference type="Pfam" id="PF04545">
    <property type="entry name" value="Sigma70_r4"/>
    <property type="match status" value="1"/>
</dbReference>
<gene>
    <name evidence="9" type="ORF">H9817_03730</name>
</gene>
<dbReference type="PANTHER" id="PTHR30603:SF47">
    <property type="entry name" value="RNA POLYMERASE SIGMA FACTOR SIGD, CHLOROPLASTIC"/>
    <property type="match status" value="1"/>
</dbReference>
<dbReference type="Gene3D" id="1.10.601.10">
    <property type="entry name" value="RNA Polymerase Primary Sigma Factor"/>
    <property type="match status" value="1"/>
</dbReference>
<dbReference type="Gene3D" id="1.10.10.10">
    <property type="entry name" value="Winged helix-like DNA-binding domain superfamily/Winged helix DNA-binding domain"/>
    <property type="match status" value="2"/>
</dbReference>
<dbReference type="GO" id="GO:0016987">
    <property type="term" value="F:sigma factor activity"/>
    <property type="evidence" value="ECO:0007669"/>
    <property type="project" value="UniProtKB-KW"/>
</dbReference>
<evidence type="ECO:0000256" key="2">
    <source>
        <dbReference type="ARBA" id="ARBA00023082"/>
    </source>
</evidence>
<evidence type="ECO:0000259" key="7">
    <source>
        <dbReference type="PROSITE" id="PS00715"/>
    </source>
</evidence>
<comment type="similarity">
    <text evidence="5">Belongs to the sigma-70 factor family.</text>
</comment>
<dbReference type="InterPro" id="IPR009042">
    <property type="entry name" value="RNA_pol_sigma70_r1_2"/>
</dbReference>
<evidence type="ECO:0000313" key="10">
    <source>
        <dbReference type="Proteomes" id="UP000824017"/>
    </source>
</evidence>
<protein>
    <recommendedName>
        <fullName evidence="5">RNA polymerase sigma factor</fullName>
    </recommendedName>
</protein>
<dbReference type="SUPFAM" id="SSF88659">
    <property type="entry name" value="Sigma3 and sigma4 domains of RNA polymerase sigma factors"/>
    <property type="match status" value="2"/>
</dbReference>
<dbReference type="PROSITE" id="PS00715">
    <property type="entry name" value="SIGMA70_1"/>
    <property type="match status" value="1"/>
</dbReference>
<dbReference type="EMBL" id="DXCD01000096">
    <property type="protein sequence ID" value="HIZ13020.1"/>
    <property type="molecule type" value="Genomic_DNA"/>
</dbReference>
<dbReference type="PIRSF" id="PIRSF000770">
    <property type="entry name" value="RNA_pol_sigma-SigE/K"/>
    <property type="match status" value="1"/>
</dbReference>
<keyword evidence="1 5" id="KW-0805">Transcription regulation</keyword>
<keyword evidence="2 5" id="KW-0731">Sigma factor</keyword>
<keyword evidence="3 5" id="KW-0238">DNA-binding</keyword>
<dbReference type="PANTHER" id="PTHR30603">
    <property type="entry name" value="RNA POLYMERASE SIGMA FACTOR RPO"/>
    <property type="match status" value="1"/>
</dbReference>
<dbReference type="InterPro" id="IPR013325">
    <property type="entry name" value="RNA_pol_sigma_r2"/>
</dbReference>
<evidence type="ECO:0000256" key="5">
    <source>
        <dbReference type="RuleBase" id="RU362124"/>
    </source>
</evidence>
<dbReference type="CDD" id="cd06171">
    <property type="entry name" value="Sigma70_r4"/>
    <property type="match status" value="1"/>
</dbReference>
<dbReference type="Pfam" id="PF00140">
    <property type="entry name" value="Sigma70_r1_2"/>
    <property type="match status" value="1"/>
</dbReference>
<dbReference type="InterPro" id="IPR007627">
    <property type="entry name" value="RNA_pol_sigma70_r2"/>
</dbReference>
<evidence type="ECO:0000313" key="9">
    <source>
        <dbReference type="EMBL" id="HIZ13020.1"/>
    </source>
</evidence>
<evidence type="ECO:0000259" key="8">
    <source>
        <dbReference type="PROSITE" id="PS00716"/>
    </source>
</evidence>
<comment type="function">
    <text evidence="5">Sigma factors are initiation factors that promote the attachment of RNA polymerase to specific initiation sites and are then released.</text>
</comment>
<dbReference type="Pfam" id="PF04542">
    <property type="entry name" value="Sigma70_r2"/>
    <property type="match status" value="1"/>
</dbReference>
<dbReference type="InterPro" id="IPR007630">
    <property type="entry name" value="RNA_pol_sigma70_r4"/>
</dbReference>
<dbReference type="InterPro" id="IPR007624">
    <property type="entry name" value="RNA_pol_sigma70_r3"/>
</dbReference>
<evidence type="ECO:0000256" key="4">
    <source>
        <dbReference type="ARBA" id="ARBA00023163"/>
    </source>
</evidence>
<dbReference type="Proteomes" id="UP000824017">
    <property type="component" value="Unassembled WGS sequence"/>
</dbReference>
<feature type="domain" description="RNA polymerase sigma-70" evidence="7">
    <location>
        <begin position="77"/>
        <end position="90"/>
    </location>
</feature>
<reference evidence="9" key="1">
    <citation type="journal article" date="2021" name="PeerJ">
        <title>Extensive microbial diversity within the chicken gut microbiome revealed by metagenomics and culture.</title>
        <authorList>
            <person name="Gilroy R."/>
            <person name="Ravi A."/>
            <person name="Getino M."/>
            <person name="Pursley I."/>
            <person name="Horton D.L."/>
            <person name="Alikhan N.F."/>
            <person name="Baker D."/>
            <person name="Gharbi K."/>
            <person name="Hall N."/>
            <person name="Watson M."/>
            <person name="Adriaenssens E.M."/>
            <person name="Foster-Nyarko E."/>
            <person name="Jarju S."/>
            <person name="Secka A."/>
            <person name="Antonio M."/>
            <person name="Oren A."/>
            <person name="Chaudhuri R.R."/>
            <person name="La Ragione R."/>
            <person name="Hildebrand F."/>
            <person name="Pallen M.J."/>
        </authorList>
    </citation>
    <scope>NUCLEOTIDE SEQUENCE</scope>
    <source>
        <strain evidence="9">ChiGjej1B1-13045</strain>
    </source>
</reference>
<sequence>MEKEQHISTEETMSEPLKIYLREIGQIPLLSEEEEKELGKRSAAGDESALRRLEEGNLRLVVSLAKRYTGRGVQLMDLIQEGNMGLMHAAEKYDYKKENRFSTYASWWIKEAMQRAIDQQSREIRVPVHVAENMKKVQKAAKDLQQELGRDVTPKEIAEKMGDRTEEDVKNILTYLQSPVSLETPIGEDGEDSLGDMVEDRSETTPEEAMDILVRREEVKELLETLNDRERQVIQLRYGLGDSRTHTLEEIGERLGVTRERVRQIEARAMEKLRKNAK</sequence>